<feature type="region of interest" description="Disordered" evidence="1">
    <location>
        <begin position="1"/>
        <end position="27"/>
    </location>
</feature>
<proteinExistence type="predicted"/>
<feature type="transmembrane region" description="Helical" evidence="2">
    <location>
        <begin position="525"/>
        <end position="544"/>
    </location>
</feature>
<feature type="transmembrane region" description="Helical" evidence="2">
    <location>
        <begin position="315"/>
        <end position="337"/>
    </location>
</feature>
<keyword evidence="2" id="KW-0472">Membrane</keyword>
<evidence type="ECO:0000256" key="2">
    <source>
        <dbReference type="SAM" id="Phobius"/>
    </source>
</evidence>
<keyword evidence="2" id="KW-0812">Transmembrane</keyword>
<feature type="region of interest" description="Disordered" evidence="1">
    <location>
        <begin position="99"/>
        <end position="161"/>
    </location>
</feature>
<dbReference type="EMBL" id="HBGF01048501">
    <property type="protein sequence ID" value="CAD9150200.1"/>
    <property type="molecule type" value="Transcribed_RNA"/>
</dbReference>
<protein>
    <submittedName>
        <fullName evidence="3">Uncharacterized protein</fullName>
    </submittedName>
</protein>
<gene>
    <name evidence="3" type="ORF">NDES1114_LOCUS32396</name>
</gene>
<feature type="transmembrane region" description="Helical" evidence="2">
    <location>
        <begin position="651"/>
        <end position="669"/>
    </location>
</feature>
<reference evidence="3" key="1">
    <citation type="submission" date="2021-01" db="EMBL/GenBank/DDBJ databases">
        <authorList>
            <person name="Corre E."/>
            <person name="Pelletier E."/>
            <person name="Niang G."/>
            <person name="Scheremetjew M."/>
            <person name="Finn R."/>
            <person name="Kale V."/>
            <person name="Holt S."/>
            <person name="Cochrane G."/>
            <person name="Meng A."/>
            <person name="Brown T."/>
            <person name="Cohen L."/>
        </authorList>
    </citation>
    <scope>NUCLEOTIDE SEQUENCE</scope>
    <source>
        <strain evidence="3">CCAP 1951/1</strain>
    </source>
</reference>
<feature type="transmembrane region" description="Helical" evidence="2">
    <location>
        <begin position="494"/>
        <end position="513"/>
    </location>
</feature>
<feature type="compositionally biased region" description="Low complexity" evidence="1">
    <location>
        <begin position="102"/>
        <end position="114"/>
    </location>
</feature>
<keyword evidence="2" id="KW-1133">Transmembrane helix</keyword>
<feature type="region of interest" description="Disordered" evidence="1">
    <location>
        <begin position="353"/>
        <end position="433"/>
    </location>
</feature>
<feature type="compositionally biased region" description="Acidic residues" evidence="1">
    <location>
        <begin position="371"/>
        <end position="394"/>
    </location>
</feature>
<sequence>MSAEAAAQPPATGGTPAEGDTGAVPVNSYYLPDNTWVQVMSDGTEYHYPPEDGTGGEAGGQVQYDPATGNPLGNEFNPETQYYQQHYAGQATYDANGNLVTAGDGMAPPVGAAPAPQPAEEHSHGKKSKSREKDEGDQGAVTAGADDDDQAANGVSAPQTMHAESAQTSGFWIVDVIMEAYFSLAFKLWACQLFVSTWIITLFYGLNLEFAVLFRVVAPPEQDADITWQSLGYLMMFLALSFLLATVINCETTIIREIWTSKPTDLTLMGISMGSTQPPYVVSVVLVLSLTVLPVLWSMILTLATERTGAYFVQFFLYISVMIAFVLMLIVYTILWVNAFRLKTTAYSEKDEEVEGARDYKSRHKHKASSDDESDASSESESESESESDSDEDQAASAEGGEGKKKKKKHRKRRHRHHRHRKEKKSKKKSKTHAINVHGRRLNQISAFDSEHTLEEFGLHPRTVRWMIPAFVVGLAPAIVVAVTFAFDETSPDWTPWWFVIAVLALMGFILLAEASSRLKVRNGTVVTIIFICLAVLVGILGTGLSGNPANIGIFLFLLLATHCLMLRKRPYELLPHEIEQRFGPAVDMRGDGDPFDSYLCLCKNTLMACFRCADMCDIYGIFGKKAPEVRAFEKEYRHENLTLVSDQRLLLWKWVLLWILMAVGLGTGRDQSPFIGAGLAAGGDPSPKVNQTVPWFCNLKWNTEYTQEQLDFITTNISGSGRPATFGVRELSHLNLATYANGGSARSALETFLFYFPSVQWDPNQVPGGDTDHVARHGLRWIHFHENITEYHFVAVTAQARGVGMMRAIDAYGEWLALNAAAALSPFIAAWPVTQKREWIEGAGFFKRWMGGDIQSQMSDLDNFIKNIKASQPAPKGIVLIGGGYNGAFARAIAHRNNVQSVAFNSAGTSYMHGAFGMSAGGTIVDSVNHFAFNTDTDAFNQVGGHVGDANFVTFPCSGSRTDRTYIPECSRPWIAPQYFLDQCGDDYGVRVSPDIVNTP</sequence>
<dbReference type="AlphaFoldDB" id="A0A7S1W5N7"/>
<evidence type="ECO:0000313" key="3">
    <source>
        <dbReference type="EMBL" id="CAD9150200.1"/>
    </source>
</evidence>
<feature type="transmembrane region" description="Helical" evidence="2">
    <location>
        <begin position="280"/>
        <end position="303"/>
    </location>
</feature>
<feature type="transmembrane region" description="Helical" evidence="2">
    <location>
        <begin position="226"/>
        <end position="248"/>
    </location>
</feature>
<feature type="transmembrane region" description="Helical" evidence="2">
    <location>
        <begin position="188"/>
        <end position="206"/>
    </location>
</feature>
<feature type="transmembrane region" description="Helical" evidence="2">
    <location>
        <begin position="550"/>
        <end position="567"/>
    </location>
</feature>
<name>A0A7S1W5N7_NEODS</name>
<feature type="transmembrane region" description="Helical" evidence="2">
    <location>
        <begin position="466"/>
        <end position="488"/>
    </location>
</feature>
<accession>A0A7S1W5N7</accession>
<feature type="compositionally biased region" description="Basic residues" evidence="1">
    <location>
        <begin position="404"/>
        <end position="432"/>
    </location>
</feature>
<feature type="compositionally biased region" description="Low complexity" evidence="1">
    <location>
        <begin position="1"/>
        <end position="23"/>
    </location>
</feature>
<feature type="region of interest" description="Disordered" evidence="1">
    <location>
        <begin position="42"/>
        <end position="77"/>
    </location>
</feature>
<evidence type="ECO:0000256" key="1">
    <source>
        <dbReference type="SAM" id="MobiDB-lite"/>
    </source>
</evidence>
<organism evidence="3">
    <name type="scientific">Neobodo designis</name>
    <name type="common">Flagellated protozoan</name>
    <name type="synonym">Bodo designis</name>
    <dbReference type="NCBI Taxonomy" id="312471"/>
    <lineage>
        <taxon>Eukaryota</taxon>
        <taxon>Discoba</taxon>
        <taxon>Euglenozoa</taxon>
        <taxon>Kinetoplastea</taxon>
        <taxon>Metakinetoplastina</taxon>
        <taxon>Neobodonida</taxon>
        <taxon>Neobodo</taxon>
    </lineage>
</organism>